<dbReference type="AlphaFoldDB" id="A0A226DFN1"/>
<sequence>MRLASTSTLPQLAIGIILTLAYTMGFVWRIDLKRDPILAQVWNFIAARNGHLSAKAAHRELILFSCLAFFLEFILIISFIIPLIVAMLTLFSPCVPPLLISLLCHPSQSNGWKLDRMYGPVTRMGFAILELVQFHVVGTGGDYYINFFMTTAVVRLWLDCKVLTESGDTFENQVILYRRIQIYEKALNSCIRDRIFLTLALLGPLFQILSGFTLVEMANSSNYSTLLACGLLYFTMLCLTLFCFSATGQVNQITVNWIAGRRAVCKTRVNRKTLKSLVSETVSLILMTPEELGFA</sequence>
<dbReference type="EMBL" id="LNIX01000019">
    <property type="protein sequence ID" value="OXA44352.1"/>
    <property type="molecule type" value="Genomic_DNA"/>
</dbReference>
<keyword evidence="3" id="KW-1185">Reference proteome</keyword>
<protein>
    <submittedName>
        <fullName evidence="2">Uncharacterized protein</fullName>
    </submittedName>
</protein>
<comment type="caution">
    <text evidence="2">The sequence shown here is derived from an EMBL/GenBank/DDBJ whole genome shotgun (WGS) entry which is preliminary data.</text>
</comment>
<feature type="transmembrane region" description="Helical" evidence="1">
    <location>
        <begin position="221"/>
        <end position="244"/>
    </location>
</feature>
<reference evidence="2 3" key="1">
    <citation type="submission" date="2015-12" db="EMBL/GenBank/DDBJ databases">
        <title>The genome of Folsomia candida.</title>
        <authorList>
            <person name="Faddeeva A."/>
            <person name="Derks M.F."/>
            <person name="Anvar Y."/>
            <person name="Smit S."/>
            <person name="Van Straalen N."/>
            <person name="Roelofs D."/>
        </authorList>
    </citation>
    <scope>NUCLEOTIDE SEQUENCE [LARGE SCALE GENOMIC DNA]</scope>
    <source>
        <strain evidence="2 3">VU population</strain>
        <tissue evidence="2">Whole body</tissue>
    </source>
</reference>
<accession>A0A226DFN1</accession>
<feature type="transmembrane region" description="Helical" evidence="1">
    <location>
        <begin position="61"/>
        <end position="81"/>
    </location>
</feature>
<keyword evidence="1" id="KW-1133">Transmembrane helix</keyword>
<keyword evidence="1" id="KW-0472">Membrane</keyword>
<feature type="transmembrane region" description="Helical" evidence="1">
    <location>
        <begin position="12"/>
        <end position="30"/>
    </location>
</feature>
<proteinExistence type="predicted"/>
<evidence type="ECO:0000313" key="2">
    <source>
        <dbReference type="EMBL" id="OXA44352.1"/>
    </source>
</evidence>
<dbReference type="Proteomes" id="UP000198287">
    <property type="component" value="Unassembled WGS sequence"/>
</dbReference>
<evidence type="ECO:0000313" key="3">
    <source>
        <dbReference type="Proteomes" id="UP000198287"/>
    </source>
</evidence>
<name>A0A226DFN1_FOLCA</name>
<gene>
    <name evidence="2" type="ORF">Fcan01_20961</name>
</gene>
<feature type="transmembrane region" description="Helical" evidence="1">
    <location>
        <begin position="195"/>
        <end position="215"/>
    </location>
</feature>
<evidence type="ECO:0000256" key="1">
    <source>
        <dbReference type="SAM" id="Phobius"/>
    </source>
</evidence>
<organism evidence="2 3">
    <name type="scientific">Folsomia candida</name>
    <name type="common">Springtail</name>
    <dbReference type="NCBI Taxonomy" id="158441"/>
    <lineage>
        <taxon>Eukaryota</taxon>
        <taxon>Metazoa</taxon>
        <taxon>Ecdysozoa</taxon>
        <taxon>Arthropoda</taxon>
        <taxon>Hexapoda</taxon>
        <taxon>Collembola</taxon>
        <taxon>Entomobryomorpha</taxon>
        <taxon>Isotomoidea</taxon>
        <taxon>Isotomidae</taxon>
        <taxon>Proisotominae</taxon>
        <taxon>Folsomia</taxon>
    </lineage>
</organism>
<keyword evidence="1" id="KW-0812">Transmembrane</keyword>